<dbReference type="EMBL" id="FRDH01000008">
    <property type="protein sequence ID" value="SHN59728.1"/>
    <property type="molecule type" value="Genomic_DNA"/>
</dbReference>
<evidence type="ECO:0000313" key="1">
    <source>
        <dbReference type="EMBL" id="SHN59728.1"/>
    </source>
</evidence>
<dbReference type="RefSeq" id="WP_072703797.1">
    <property type="nucleotide sequence ID" value="NZ_FRDH01000008.1"/>
</dbReference>
<dbReference type="Pfam" id="PF05133">
    <property type="entry name" value="SPP1_portal"/>
    <property type="match status" value="1"/>
</dbReference>
<sequence>MSELESKISELKGRAYLKSKLNKKKAWAKTRYDYYELKNLKVDPSPVIPMDLQAKYGSKLGWCAKAVDSLANRLLFDGFDNDNFDLWEIFQMNSKDIFFDSAIRSALISACCFVYISADEDDYPRLQVIDGKNATGIIDPITNLLKEGYAILETDDKGTVLVDAYFTPEETQIYYKGQKEPQIIDNPTGYPLLVPIIYRPDANRPFGQSRISRDCMDLQDKARFTITRMEVAAEFYSFPQKYILGTSQDSNFDTVRAKYSQFLEVTRDDEGNMPQMGQFTQGSVSPLVEQLTTYAKAFAGITGLTTDDLGFISNNPSSAESIKAAHADLERLAVKAQETFGSGFLNVGLVAASLRDETHYNRNALYETTPLWKPAFTMDNSAIGSFGDAVLKINQAVPDAINQKTIERMTGIPMEEPEEDIFEGIDEDELKEEFGIEGDGTMGDEGLDNVLEQLQNLLKELG</sequence>
<evidence type="ECO:0000313" key="2">
    <source>
        <dbReference type="Proteomes" id="UP000184097"/>
    </source>
</evidence>
<proteinExistence type="predicted"/>
<protein>
    <submittedName>
        <fullName evidence="1">Phage portal protein, SPP1 Gp6-like</fullName>
    </submittedName>
</protein>
<accession>A0A1M7SMQ1</accession>
<dbReference type="Proteomes" id="UP000184097">
    <property type="component" value="Unassembled WGS sequence"/>
</dbReference>
<dbReference type="InterPro" id="IPR021145">
    <property type="entry name" value="Portal_protein_SPP1_Gp6-like"/>
</dbReference>
<dbReference type="AlphaFoldDB" id="A0A1M7SMQ1"/>
<gene>
    <name evidence="1" type="ORF">SAMN02745247_02098</name>
</gene>
<name>A0A1M7SMQ1_9FIRM</name>
<organism evidence="1 2">
    <name type="scientific">Butyrivibrio hungatei DSM 14810</name>
    <dbReference type="NCBI Taxonomy" id="1121132"/>
    <lineage>
        <taxon>Bacteria</taxon>
        <taxon>Bacillati</taxon>
        <taxon>Bacillota</taxon>
        <taxon>Clostridia</taxon>
        <taxon>Lachnospirales</taxon>
        <taxon>Lachnospiraceae</taxon>
        <taxon>Butyrivibrio</taxon>
    </lineage>
</organism>
<reference evidence="1 2" key="1">
    <citation type="submission" date="2016-12" db="EMBL/GenBank/DDBJ databases">
        <authorList>
            <person name="Song W.-J."/>
            <person name="Kurnit D.M."/>
        </authorList>
    </citation>
    <scope>NUCLEOTIDE SEQUENCE [LARGE SCALE GENOMIC DNA]</scope>
    <source>
        <strain evidence="1 2">DSM 14810</strain>
    </source>
</reference>